<dbReference type="AlphaFoldDB" id="X0WMB7"/>
<gene>
    <name evidence="2" type="ORF">S01H1_61146</name>
</gene>
<feature type="region of interest" description="Disordered" evidence="1">
    <location>
        <begin position="103"/>
        <end position="122"/>
    </location>
</feature>
<reference evidence="2" key="1">
    <citation type="journal article" date="2014" name="Front. Microbiol.">
        <title>High frequency of phylogenetically diverse reductive dehalogenase-homologous genes in deep subseafloor sedimentary metagenomes.</title>
        <authorList>
            <person name="Kawai M."/>
            <person name="Futagami T."/>
            <person name="Toyoda A."/>
            <person name="Takaki Y."/>
            <person name="Nishi S."/>
            <person name="Hori S."/>
            <person name="Arai W."/>
            <person name="Tsubouchi T."/>
            <person name="Morono Y."/>
            <person name="Uchiyama I."/>
            <person name="Ito T."/>
            <person name="Fujiyama A."/>
            <person name="Inagaki F."/>
            <person name="Takami H."/>
        </authorList>
    </citation>
    <scope>NUCLEOTIDE SEQUENCE</scope>
    <source>
        <strain evidence="2">Expedition CK06-06</strain>
    </source>
</reference>
<feature type="region of interest" description="Disordered" evidence="1">
    <location>
        <begin position="16"/>
        <end position="39"/>
    </location>
</feature>
<evidence type="ECO:0000256" key="1">
    <source>
        <dbReference type="SAM" id="MobiDB-lite"/>
    </source>
</evidence>
<name>X0WMB7_9ZZZZ</name>
<organism evidence="2">
    <name type="scientific">marine sediment metagenome</name>
    <dbReference type="NCBI Taxonomy" id="412755"/>
    <lineage>
        <taxon>unclassified sequences</taxon>
        <taxon>metagenomes</taxon>
        <taxon>ecological metagenomes</taxon>
    </lineage>
</organism>
<feature type="non-terminal residue" evidence="2">
    <location>
        <position position="1"/>
    </location>
</feature>
<evidence type="ECO:0000313" key="2">
    <source>
        <dbReference type="EMBL" id="GAG31790.1"/>
    </source>
</evidence>
<dbReference type="EMBL" id="BARS01040081">
    <property type="protein sequence ID" value="GAG31790.1"/>
    <property type="molecule type" value="Genomic_DNA"/>
</dbReference>
<sequence>LIFDIVEGKTGSLRMIDPDTGLQSPGSTGDDHNDWSDPTKAYSKNNDWTMSGTASTEYQDYYNFGFGVPVGAIIDGIEVRYYIKSQYTFWLIRTALSWDGGSTYTSSQDSGQDSGEKYYTEGSDSDNWGRTWDASEVSNTSFRVRMDNGPSRYGDMVDHIEVKVYYTEAALIYELNITDPTIADPESVSSGDNITLTFNFTESNVTETSGVSINNITIGGVHANILESGEYGVWEHVGNVTQGVGDGATEIVSL</sequence>
<feature type="compositionally biased region" description="Polar residues" evidence="1">
    <location>
        <begin position="103"/>
        <end position="113"/>
    </location>
</feature>
<accession>X0WMB7</accession>
<feature type="non-terminal residue" evidence="2">
    <location>
        <position position="254"/>
    </location>
</feature>
<protein>
    <submittedName>
        <fullName evidence="2">Uncharacterized protein</fullName>
    </submittedName>
</protein>
<comment type="caution">
    <text evidence="2">The sequence shown here is derived from an EMBL/GenBank/DDBJ whole genome shotgun (WGS) entry which is preliminary data.</text>
</comment>
<proteinExistence type="predicted"/>